<evidence type="ECO:0000256" key="2">
    <source>
        <dbReference type="ARBA" id="ARBA00022747"/>
    </source>
</evidence>
<comment type="similarity">
    <text evidence="1">Belongs to the type-I restriction system S methylase family.</text>
</comment>
<organism evidence="5 6">
    <name type="scientific">Thauera sedimentorum</name>
    <dbReference type="NCBI Taxonomy" id="2767595"/>
    <lineage>
        <taxon>Bacteria</taxon>
        <taxon>Pseudomonadati</taxon>
        <taxon>Pseudomonadota</taxon>
        <taxon>Betaproteobacteria</taxon>
        <taxon>Rhodocyclales</taxon>
        <taxon>Zoogloeaceae</taxon>
        <taxon>Thauera</taxon>
    </lineage>
</organism>
<comment type="caution">
    <text evidence="5">The sequence shown here is derived from an EMBL/GenBank/DDBJ whole genome shotgun (WGS) entry which is preliminary data.</text>
</comment>
<sequence length="439" mass="48422">MASEWLTTKLSDVATFQEGYVNPSQSDPSYFDGDIKWLRAVDLNNGRVYDTSRRLTDKGFRSAGKSATLFAPGTLAISKSGTIGRLGILDDFMCGNRAVINIKPTNVVDTRFVFYSLLLKRTDIEVLAEGSVQKNLYVSALRKVEVALPPLAEQRAIAHILGTLDDKIELNRRANETLEAMARALFKAWFVDFEPVRAKLEGRWQRGQSLPGLPAHLYDLFPDRLVESGLGEIPEGWEYTRASQLIEFNPSEPLRKGTEAPYIEMAALPTSGSWPEPPVSRPFGSGMRFRNGDTLLARITPCLENGKTAFVQCLPDDAVGWGSTEYIVMRSKASVPPEFGYLLARDAAFREQAIRSMTGTSGRQRVQADSVAAFKIAAPSNEAVWDAFSRVVAPAFKSIKANAEAIAMLAQLRDTLLPKLISGELRVPDAEAFLKERGL</sequence>
<dbReference type="PANTHER" id="PTHR30408">
    <property type="entry name" value="TYPE-1 RESTRICTION ENZYME ECOKI SPECIFICITY PROTEIN"/>
    <property type="match status" value="1"/>
</dbReference>
<evidence type="ECO:0000313" key="5">
    <source>
        <dbReference type="EMBL" id="MBD8501936.1"/>
    </source>
</evidence>
<reference evidence="6" key="1">
    <citation type="submission" date="2023-07" db="EMBL/GenBank/DDBJ databases">
        <title>Thauera sp. CAU 1555 isolated from sand of Yaerae Beach.</title>
        <authorList>
            <person name="Kim W."/>
        </authorList>
    </citation>
    <scope>NUCLEOTIDE SEQUENCE [LARGE SCALE GENOMIC DNA]</scope>
    <source>
        <strain evidence="6">CAU 1555</strain>
    </source>
</reference>
<dbReference type="SUPFAM" id="SSF116734">
    <property type="entry name" value="DNA methylase specificity domain"/>
    <property type="match status" value="2"/>
</dbReference>
<keyword evidence="3" id="KW-0238">DNA-binding</keyword>
<dbReference type="InterPro" id="IPR052021">
    <property type="entry name" value="Type-I_RS_S_subunit"/>
</dbReference>
<gene>
    <name evidence="5" type="ORF">IFO67_03485</name>
</gene>
<dbReference type="Proteomes" id="UP000603602">
    <property type="component" value="Unassembled WGS sequence"/>
</dbReference>
<name>A0ABR9B9P6_9RHOO</name>
<evidence type="ECO:0000313" key="6">
    <source>
        <dbReference type="Proteomes" id="UP000603602"/>
    </source>
</evidence>
<dbReference type="CDD" id="cd17260">
    <property type="entry name" value="RMtype1_S_EcoEI-TRD1-CR1_like"/>
    <property type="match status" value="1"/>
</dbReference>
<evidence type="ECO:0000256" key="3">
    <source>
        <dbReference type="ARBA" id="ARBA00023125"/>
    </source>
</evidence>
<accession>A0ABR9B9P6</accession>
<dbReference type="EMBL" id="JACYTO010000001">
    <property type="protein sequence ID" value="MBD8501936.1"/>
    <property type="molecule type" value="Genomic_DNA"/>
</dbReference>
<keyword evidence="2" id="KW-0680">Restriction system</keyword>
<evidence type="ECO:0000256" key="1">
    <source>
        <dbReference type="ARBA" id="ARBA00010923"/>
    </source>
</evidence>
<dbReference type="GO" id="GO:0004519">
    <property type="term" value="F:endonuclease activity"/>
    <property type="evidence" value="ECO:0007669"/>
    <property type="project" value="UniProtKB-KW"/>
</dbReference>
<dbReference type="InterPro" id="IPR044946">
    <property type="entry name" value="Restrct_endonuc_typeI_TRD_sf"/>
</dbReference>
<proteinExistence type="inferred from homology"/>
<keyword evidence="6" id="KW-1185">Reference proteome</keyword>
<dbReference type="InterPro" id="IPR000055">
    <property type="entry name" value="Restrct_endonuc_typeI_TRD"/>
</dbReference>
<dbReference type="Gene3D" id="1.10.287.1120">
    <property type="entry name" value="Bipartite methylase S protein"/>
    <property type="match status" value="1"/>
</dbReference>
<evidence type="ECO:0000259" key="4">
    <source>
        <dbReference type="Pfam" id="PF01420"/>
    </source>
</evidence>
<keyword evidence="5" id="KW-0378">Hydrolase</keyword>
<protein>
    <submittedName>
        <fullName evidence="5">Restriction endonuclease subunit S</fullName>
    </submittedName>
</protein>
<keyword evidence="5" id="KW-0255">Endonuclease</keyword>
<dbReference type="Pfam" id="PF01420">
    <property type="entry name" value="Methylase_S"/>
    <property type="match status" value="1"/>
</dbReference>
<keyword evidence="5" id="KW-0540">Nuclease</keyword>
<feature type="domain" description="Type I restriction modification DNA specificity" evidence="4">
    <location>
        <begin position="3"/>
        <end position="179"/>
    </location>
</feature>
<dbReference type="Gene3D" id="3.90.220.20">
    <property type="entry name" value="DNA methylase specificity domains"/>
    <property type="match status" value="2"/>
</dbReference>
<dbReference type="PANTHER" id="PTHR30408:SF13">
    <property type="entry name" value="TYPE I RESTRICTION ENZYME HINDI SPECIFICITY SUBUNIT"/>
    <property type="match status" value="1"/>
</dbReference>
<dbReference type="RefSeq" id="WP_187716749.1">
    <property type="nucleotide sequence ID" value="NZ_JACTAH010000001.1"/>
</dbReference>